<evidence type="ECO:0000256" key="2">
    <source>
        <dbReference type="ARBA" id="ARBA00022475"/>
    </source>
</evidence>
<reference evidence="9 10" key="1">
    <citation type="submission" date="2021-08" db="EMBL/GenBank/DDBJ databases">
        <title>Comparative Genomics Analysis of the Genus Qipengyuania Reveals Extensive Genetic Diversity and Metabolic Versatility, Including the Description of Fifteen Novel Species.</title>
        <authorList>
            <person name="Liu Y."/>
        </authorList>
    </citation>
    <scope>NUCLEOTIDE SEQUENCE [LARGE SCALE GENOMIC DNA]</scope>
    <source>
        <strain evidence="9 10">GH25</strain>
    </source>
</reference>
<evidence type="ECO:0000259" key="8">
    <source>
        <dbReference type="PROSITE" id="PS51352"/>
    </source>
</evidence>
<evidence type="ECO:0000256" key="4">
    <source>
        <dbReference type="ARBA" id="ARBA00022748"/>
    </source>
</evidence>
<dbReference type="PANTHER" id="PTHR32234:SF0">
    <property type="entry name" value="THIOL:DISULFIDE INTERCHANGE PROTEIN DSBD"/>
    <property type="match status" value="1"/>
</dbReference>
<keyword evidence="2" id="KW-1003">Cell membrane</keyword>
<dbReference type="Gene3D" id="3.40.30.10">
    <property type="entry name" value="Glutaredoxin"/>
    <property type="match status" value="1"/>
</dbReference>
<sequence>MPTRPPPRISRSRLSVIGCVPRAADVTHARIMERLAALAILVLLALALPASAQQQIRGPGSDRMPVEIAADGAPVPGDTWMVALHFSPSTSEWHGYWSNPGDAGLGMQLEWQLPDGWEAGDALYPLPHRLVIGGLMNHVYEGEYAVLVPVSVPSGADVGKAGPIAVTASYLACTDTICVPQQARLSLDPSSISADPRFAGWQSAIVPQLDSPAHFEFTATHLRVGIPIPSETALGDLHVFLGTGELGEGDRPIYTATQTFISEGNLLVAEIPIERLAQTSSANPGADPRPATIGGILDLGEGRGVRFTAKPGDVPLEGAKPIRGGDAEPVLWQLLLAALAGGLLLNVMPCVFPILSLKALALAKAGGEERGARRDALAYTAGVVIACAGLGAAILLLRSAGEQVGWAFQLQQPIVVVGLFLLSLAITANFAGLFEVPGVAISGGAPSRGGSFSTGLLAAFVATPCTGPFMAVALGTALVIQPIYGLLVFVALGVGLALPFLLIGFVPAIRRRLPKPGSWMETFRRWMALPMGLTAIALAWLVWRIGGAGYLALVASLAVLVLVGLAVIGRFQRTGRGSVRMAMVALLAVMALGIVVLPKPEAQAASEASLLDPVEYSEAALTEARTAGKPVFVWFTADWCVTCKVNEGVAIEREATRAAFEQAGVVAMRGDWTQPDEEISRMLNEQGAAGVPLYLWYEPGGDAEQLPQVLTPDLLVKKAQASAAPQ</sequence>
<dbReference type="SUPFAM" id="SSF52833">
    <property type="entry name" value="Thioredoxin-like"/>
    <property type="match status" value="1"/>
</dbReference>
<dbReference type="Proteomes" id="UP000776651">
    <property type="component" value="Unassembled WGS sequence"/>
</dbReference>
<comment type="subcellular location">
    <subcellularLocation>
        <location evidence="1">Cell membrane</location>
        <topology evidence="1">Multi-pass membrane protein</topology>
    </subcellularLocation>
</comment>
<name>A0ABS7JHE8_9SPHN</name>
<accession>A0ABS7JHE8</accession>
<feature type="transmembrane region" description="Helical" evidence="7">
    <location>
        <begin position="526"/>
        <end position="543"/>
    </location>
</feature>
<feature type="transmembrane region" description="Helical" evidence="7">
    <location>
        <begin position="486"/>
        <end position="506"/>
    </location>
</feature>
<dbReference type="InterPro" id="IPR036249">
    <property type="entry name" value="Thioredoxin-like_sf"/>
</dbReference>
<keyword evidence="10" id="KW-1185">Reference proteome</keyword>
<evidence type="ECO:0000256" key="3">
    <source>
        <dbReference type="ARBA" id="ARBA00022692"/>
    </source>
</evidence>
<dbReference type="Pfam" id="PF13899">
    <property type="entry name" value="Thioredoxin_7"/>
    <property type="match status" value="1"/>
</dbReference>
<keyword evidence="5 7" id="KW-1133">Transmembrane helix</keyword>
<dbReference type="Pfam" id="PF02683">
    <property type="entry name" value="DsbD_TM"/>
    <property type="match status" value="1"/>
</dbReference>
<organism evidence="9 10">
    <name type="scientific">Qipengyuania pacifica</name>
    <dbReference type="NCBI Taxonomy" id="2860199"/>
    <lineage>
        <taxon>Bacteria</taxon>
        <taxon>Pseudomonadati</taxon>
        <taxon>Pseudomonadota</taxon>
        <taxon>Alphaproteobacteria</taxon>
        <taxon>Sphingomonadales</taxon>
        <taxon>Erythrobacteraceae</taxon>
        <taxon>Qipengyuania</taxon>
    </lineage>
</organism>
<dbReference type="InterPro" id="IPR003834">
    <property type="entry name" value="Cyt_c_assmbl_TM_dom"/>
</dbReference>
<feature type="transmembrane region" description="Helical" evidence="7">
    <location>
        <begin position="581"/>
        <end position="598"/>
    </location>
</feature>
<feature type="transmembrane region" description="Helical" evidence="7">
    <location>
        <begin position="455"/>
        <end position="480"/>
    </location>
</feature>
<feature type="transmembrane region" description="Helical" evidence="7">
    <location>
        <begin position="549"/>
        <end position="569"/>
    </location>
</feature>
<evidence type="ECO:0000256" key="7">
    <source>
        <dbReference type="SAM" id="Phobius"/>
    </source>
</evidence>
<comment type="caution">
    <text evidence="9">The sequence shown here is derived from an EMBL/GenBank/DDBJ whole genome shotgun (WGS) entry which is preliminary data.</text>
</comment>
<evidence type="ECO:0000256" key="5">
    <source>
        <dbReference type="ARBA" id="ARBA00022989"/>
    </source>
</evidence>
<feature type="transmembrane region" description="Helical" evidence="7">
    <location>
        <begin position="376"/>
        <end position="398"/>
    </location>
</feature>
<protein>
    <submittedName>
        <fullName evidence="9">Thioredoxin family protein</fullName>
    </submittedName>
</protein>
<dbReference type="PROSITE" id="PS51352">
    <property type="entry name" value="THIOREDOXIN_2"/>
    <property type="match status" value="1"/>
</dbReference>
<dbReference type="Pfam" id="PF11412">
    <property type="entry name" value="DsbD_N"/>
    <property type="match status" value="1"/>
</dbReference>
<evidence type="ECO:0000256" key="1">
    <source>
        <dbReference type="ARBA" id="ARBA00004651"/>
    </source>
</evidence>
<keyword evidence="6 7" id="KW-0472">Membrane</keyword>
<dbReference type="InterPro" id="IPR028250">
    <property type="entry name" value="DsbDN"/>
</dbReference>
<evidence type="ECO:0000256" key="6">
    <source>
        <dbReference type="ARBA" id="ARBA00023136"/>
    </source>
</evidence>
<evidence type="ECO:0000313" key="9">
    <source>
        <dbReference type="EMBL" id="MBX7489463.1"/>
    </source>
</evidence>
<dbReference type="CDD" id="cd02953">
    <property type="entry name" value="DsbDgamma"/>
    <property type="match status" value="1"/>
</dbReference>
<feature type="transmembrane region" description="Helical" evidence="7">
    <location>
        <begin position="330"/>
        <end position="355"/>
    </location>
</feature>
<dbReference type="EMBL" id="JAIGNQ010000004">
    <property type="protein sequence ID" value="MBX7489463.1"/>
    <property type="molecule type" value="Genomic_DNA"/>
</dbReference>
<gene>
    <name evidence="9" type="ORF">K3177_13150</name>
</gene>
<keyword evidence="4" id="KW-0201">Cytochrome c-type biogenesis</keyword>
<feature type="domain" description="Thioredoxin" evidence="8">
    <location>
        <begin position="599"/>
        <end position="724"/>
    </location>
</feature>
<dbReference type="InterPro" id="IPR035671">
    <property type="entry name" value="DsbD_gamma"/>
</dbReference>
<keyword evidence="3 7" id="KW-0812">Transmembrane</keyword>
<evidence type="ECO:0000313" key="10">
    <source>
        <dbReference type="Proteomes" id="UP000776651"/>
    </source>
</evidence>
<dbReference type="InterPro" id="IPR013766">
    <property type="entry name" value="Thioredoxin_domain"/>
</dbReference>
<dbReference type="PANTHER" id="PTHR32234">
    <property type="entry name" value="THIOL:DISULFIDE INTERCHANGE PROTEIN DSBD"/>
    <property type="match status" value="1"/>
</dbReference>
<feature type="transmembrane region" description="Helical" evidence="7">
    <location>
        <begin position="410"/>
        <end position="434"/>
    </location>
</feature>
<proteinExistence type="predicted"/>